<dbReference type="AlphaFoldDB" id="A0A3E0ERJ7"/>
<protein>
    <recommendedName>
        <fullName evidence="3">Lipoprotein</fullName>
    </recommendedName>
</protein>
<gene>
    <name evidence="1" type="ORF">C8P67_1023</name>
</gene>
<comment type="caution">
    <text evidence="1">The sequence shown here is derived from an EMBL/GenBank/DDBJ whole genome shotgun (WGS) entry which is preliminary data.</text>
</comment>
<dbReference type="Proteomes" id="UP000257136">
    <property type="component" value="Unassembled WGS sequence"/>
</dbReference>
<dbReference type="EMBL" id="QUNI01000002">
    <property type="protein sequence ID" value="REH00759.1"/>
    <property type="molecule type" value="Genomic_DNA"/>
</dbReference>
<dbReference type="OrthoDB" id="1377266at2"/>
<dbReference type="PROSITE" id="PS51257">
    <property type="entry name" value="PROKAR_LIPOPROTEIN"/>
    <property type="match status" value="1"/>
</dbReference>
<keyword evidence="2" id="KW-1185">Reference proteome</keyword>
<evidence type="ECO:0008006" key="3">
    <source>
        <dbReference type="Google" id="ProtNLM"/>
    </source>
</evidence>
<reference evidence="1 2" key="1">
    <citation type="submission" date="2018-08" db="EMBL/GenBank/DDBJ databases">
        <title>Genomic Encyclopedia of Archaeal and Bacterial Type Strains, Phase II (KMG-II): from individual species to whole genera.</title>
        <authorList>
            <person name="Goeker M."/>
        </authorList>
    </citation>
    <scope>NUCLEOTIDE SEQUENCE [LARGE SCALE GENOMIC DNA]</scope>
    <source>
        <strain evidence="1 2">DSM 100880</strain>
    </source>
</reference>
<evidence type="ECO:0000313" key="1">
    <source>
        <dbReference type="EMBL" id="REH00759.1"/>
    </source>
</evidence>
<sequence>MKKLIILISIIIFSCSQKRNEIDSIEIMSYYYDLNDSQTELKSEPVTYSIIDENGNAETIQKTPFSKNKYLHFKSTVDSKIIDKISLNSKNKDEKFYNEKTKNPSVELSCGPIIRVKIKYKSQKEITFNSSDFKTNAKHKDFIELQNLIKNNYAEKKFNKIENSSELEKKMKAFEKYSMNKDTLELPFPPMPMPNRNPIKFTK</sequence>
<accession>A0A3E0ERJ7</accession>
<evidence type="ECO:0000313" key="2">
    <source>
        <dbReference type="Proteomes" id="UP000257136"/>
    </source>
</evidence>
<organism evidence="1 2">
    <name type="scientific">Flavobacterium aquicola</name>
    <dbReference type="NCBI Taxonomy" id="1682742"/>
    <lineage>
        <taxon>Bacteria</taxon>
        <taxon>Pseudomonadati</taxon>
        <taxon>Bacteroidota</taxon>
        <taxon>Flavobacteriia</taxon>
        <taxon>Flavobacteriales</taxon>
        <taxon>Flavobacteriaceae</taxon>
        <taxon>Flavobacterium</taxon>
    </lineage>
</organism>
<name>A0A3E0ERJ7_9FLAO</name>
<proteinExistence type="predicted"/>
<dbReference type="RefSeq" id="WP_115810120.1">
    <property type="nucleotide sequence ID" value="NZ_QUNI01000002.1"/>
</dbReference>